<dbReference type="OrthoDB" id="3015449at2759"/>
<keyword evidence="2" id="KW-1185">Reference proteome</keyword>
<accession>A0A8H6XRJ0</accession>
<evidence type="ECO:0000313" key="1">
    <source>
        <dbReference type="EMBL" id="KAF7345156.1"/>
    </source>
</evidence>
<proteinExistence type="predicted"/>
<comment type="caution">
    <text evidence="1">The sequence shown here is derived from an EMBL/GenBank/DDBJ whole genome shotgun (WGS) entry which is preliminary data.</text>
</comment>
<dbReference type="AlphaFoldDB" id="A0A8H6XRJ0"/>
<dbReference type="EMBL" id="JACAZH010000020">
    <property type="protein sequence ID" value="KAF7345156.1"/>
    <property type="molecule type" value="Genomic_DNA"/>
</dbReference>
<protein>
    <submittedName>
        <fullName evidence="1">Uncharacterized protein</fullName>
    </submittedName>
</protein>
<reference evidence="1" key="1">
    <citation type="submission" date="2020-05" db="EMBL/GenBank/DDBJ databases">
        <title>Mycena genomes resolve the evolution of fungal bioluminescence.</title>
        <authorList>
            <person name="Tsai I.J."/>
        </authorList>
    </citation>
    <scope>NUCLEOTIDE SEQUENCE</scope>
    <source>
        <strain evidence="1">160909Yilan</strain>
    </source>
</reference>
<sequence length="97" mass="10703">MPLSPPITADRVLEYTTVAANALQDVATAARIPFISRVCTVTLGIIPMIQNTRFQKDRCLRIMDDAHHLLCTLVALCSESEDIQSVATFEQVAHYAT</sequence>
<organism evidence="1 2">
    <name type="scientific">Mycena sanguinolenta</name>
    <dbReference type="NCBI Taxonomy" id="230812"/>
    <lineage>
        <taxon>Eukaryota</taxon>
        <taxon>Fungi</taxon>
        <taxon>Dikarya</taxon>
        <taxon>Basidiomycota</taxon>
        <taxon>Agaricomycotina</taxon>
        <taxon>Agaricomycetes</taxon>
        <taxon>Agaricomycetidae</taxon>
        <taxon>Agaricales</taxon>
        <taxon>Marasmiineae</taxon>
        <taxon>Mycenaceae</taxon>
        <taxon>Mycena</taxon>
    </lineage>
</organism>
<name>A0A8H6XRJ0_9AGAR</name>
<dbReference type="Proteomes" id="UP000623467">
    <property type="component" value="Unassembled WGS sequence"/>
</dbReference>
<gene>
    <name evidence="1" type="ORF">MSAN_01891800</name>
</gene>
<evidence type="ECO:0000313" key="2">
    <source>
        <dbReference type="Proteomes" id="UP000623467"/>
    </source>
</evidence>